<dbReference type="AlphaFoldDB" id="A0A9X1WL14"/>
<sequence length="397" mass="43382">MHHLKPMRIEGHKRKLLSAALSAALLLPLASHVQAAPSQQIPPEMLSYTTMSIPNGAVYEHDDNQMMYAAIQGDQVRITAIGAYGQIKPITSFSKQNLEYISSFHGTRDHGFLIAGGNIMMKIGPSGKLEWDYSSSSTTPSGLIRSAIQLKDNSYIAALKTPADMANTSKLRLIHFSADGKVIQEQEFPGVVFDNVDTLTPLSGGGFALSAESVSETGQEQVFVAKWDADLNLIWQNRFDPAEDTQNLWITAMSEGNNGDLALAGYYNHPNPDGGYRYLTSGYAMSVRQDGSLQWVQKPDASLDRSMLNDIQPAPDGGYMATGTVNQDWHGTVSKQFVWKLGDDGTTKWNKIINRTTFNSGLFIQPLHISGQKDTALLLGTADGTPTLIKIGYLKNP</sequence>
<dbReference type="PANTHER" id="PTHR42754">
    <property type="entry name" value="ENDOGLUCANASE"/>
    <property type="match status" value="1"/>
</dbReference>
<evidence type="ECO:0000313" key="2">
    <source>
        <dbReference type="EMBL" id="MCJ8010466.1"/>
    </source>
</evidence>
<dbReference type="Proteomes" id="UP001139347">
    <property type="component" value="Unassembled WGS sequence"/>
</dbReference>
<dbReference type="PANTHER" id="PTHR42754:SF1">
    <property type="entry name" value="LIPOPROTEIN"/>
    <property type="match status" value="1"/>
</dbReference>
<feature type="signal peptide" evidence="1">
    <location>
        <begin position="1"/>
        <end position="35"/>
    </location>
</feature>
<keyword evidence="1" id="KW-0732">Signal</keyword>
<dbReference type="SUPFAM" id="SSF50998">
    <property type="entry name" value="Quinoprotein alcohol dehydrogenase-like"/>
    <property type="match status" value="1"/>
</dbReference>
<dbReference type="EMBL" id="JALIRP010000001">
    <property type="protein sequence ID" value="MCJ8010466.1"/>
    <property type="molecule type" value="Genomic_DNA"/>
</dbReference>
<accession>A0A9X1WL14</accession>
<reference evidence="2" key="1">
    <citation type="submission" date="2022-04" db="EMBL/GenBank/DDBJ databases">
        <title>Paenibacillus mangrovi sp. nov., a novel endophytic bacterium isolated from bark of Kandelia candel.</title>
        <authorList>
            <person name="Tuo L."/>
        </authorList>
    </citation>
    <scope>NUCLEOTIDE SEQUENCE</scope>
    <source>
        <strain evidence="2">KQZ6P-2</strain>
    </source>
</reference>
<comment type="caution">
    <text evidence="2">The sequence shown here is derived from an EMBL/GenBank/DDBJ whole genome shotgun (WGS) entry which is preliminary data.</text>
</comment>
<evidence type="ECO:0000313" key="3">
    <source>
        <dbReference type="Proteomes" id="UP001139347"/>
    </source>
</evidence>
<gene>
    <name evidence="2" type="ORF">MUG84_01760</name>
</gene>
<proteinExistence type="predicted"/>
<evidence type="ECO:0000256" key="1">
    <source>
        <dbReference type="SAM" id="SignalP"/>
    </source>
</evidence>
<protein>
    <submittedName>
        <fullName evidence="2">Uncharacterized protein</fullName>
    </submittedName>
</protein>
<feature type="chain" id="PRO_5040754128" evidence="1">
    <location>
        <begin position="36"/>
        <end position="397"/>
    </location>
</feature>
<dbReference type="RefSeq" id="WP_244718590.1">
    <property type="nucleotide sequence ID" value="NZ_JALIRP010000001.1"/>
</dbReference>
<organism evidence="2 3">
    <name type="scientific">Paenibacillus mangrovi</name>
    <dbReference type="NCBI Taxonomy" id="2931978"/>
    <lineage>
        <taxon>Bacteria</taxon>
        <taxon>Bacillati</taxon>
        <taxon>Bacillota</taxon>
        <taxon>Bacilli</taxon>
        <taxon>Bacillales</taxon>
        <taxon>Paenibacillaceae</taxon>
        <taxon>Paenibacillus</taxon>
    </lineage>
</organism>
<name>A0A9X1WL14_9BACL</name>
<dbReference type="InterPro" id="IPR011047">
    <property type="entry name" value="Quinoprotein_ADH-like_sf"/>
</dbReference>
<keyword evidence="3" id="KW-1185">Reference proteome</keyword>